<evidence type="ECO:0000256" key="4">
    <source>
        <dbReference type="ARBA" id="ARBA00023273"/>
    </source>
</evidence>
<dbReference type="EMBL" id="DS469813">
    <property type="protein sequence ID" value="EDO32645.1"/>
    <property type="molecule type" value="Genomic_DNA"/>
</dbReference>
<dbReference type="PANTHER" id="PTHR34924">
    <property type="entry name" value="UPF0573 PROTEIN C2ORF70"/>
    <property type="match status" value="1"/>
</dbReference>
<accession>A7SUG6</accession>
<dbReference type="Pfam" id="PF10629">
    <property type="entry name" value="CMI2B-like"/>
    <property type="match status" value="1"/>
</dbReference>
<name>A7SUG6_NEMVE</name>
<keyword evidence="4" id="KW-0966">Cell projection</keyword>
<feature type="domain" description="Ciliary microtubule inner protein 2A-C-like" evidence="8">
    <location>
        <begin position="17"/>
        <end position="87"/>
    </location>
</feature>
<reference evidence="9 10" key="1">
    <citation type="journal article" date="2007" name="Science">
        <title>Sea anemone genome reveals ancestral eumetazoan gene repertoire and genomic organization.</title>
        <authorList>
            <person name="Putnam N.H."/>
            <person name="Srivastava M."/>
            <person name="Hellsten U."/>
            <person name="Dirks B."/>
            <person name="Chapman J."/>
            <person name="Salamov A."/>
            <person name="Terry A."/>
            <person name="Shapiro H."/>
            <person name="Lindquist E."/>
            <person name="Kapitonov V.V."/>
            <person name="Jurka J."/>
            <person name="Genikhovich G."/>
            <person name="Grigoriev I.V."/>
            <person name="Lucas S.M."/>
            <person name="Steele R.E."/>
            <person name="Finnerty J.R."/>
            <person name="Technau U."/>
            <person name="Martindale M.Q."/>
            <person name="Rokhsar D.S."/>
        </authorList>
    </citation>
    <scope>NUCLEOTIDE SEQUENCE [LARGE SCALE GENOMIC DNA]</scope>
    <source>
        <strain evidence="10">CH2 X CH6</strain>
    </source>
</reference>
<protein>
    <recommendedName>
        <fullName evidence="6">Ciliary microtubule inner protein 2C</fullName>
    </recommendedName>
</protein>
<dbReference type="Proteomes" id="UP000001593">
    <property type="component" value="Unassembled WGS sequence"/>
</dbReference>
<dbReference type="GO" id="GO:0015630">
    <property type="term" value="C:microtubule cytoskeleton"/>
    <property type="evidence" value="ECO:0007669"/>
    <property type="project" value="UniProtKB-ARBA"/>
</dbReference>
<dbReference type="GO" id="GO:0005930">
    <property type="term" value="C:axoneme"/>
    <property type="evidence" value="ECO:0007669"/>
    <property type="project" value="UniProtKB-SubCell"/>
</dbReference>
<evidence type="ECO:0000259" key="8">
    <source>
        <dbReference type="Pfam" id="PF10629"/>
    </source>
</evidence>
<evidence type="ECO:0000256" key="6">
    <source>
        <dbReference type="ARBA" id="ARBA00041160"/>
    </source>
</evidence>
<dbReference type="InterPro" id="IPR018902">
    <property type="entry name" value="CMI2A-C-like_dom"/>
</dbReference>
<feature type="region of interest" description="Disordered" evidence="7">
    <location>
        <begin position="117"/>
        <end position="155"/>
    </location>
</feature>
<evidence type="ECO:0000256" key="7">
    <source>
        <dbReference type="SAM" id="MobiDB-lite"/>
    </source>
</evidence>
<evidence type="ECO:0000313" key="9">
    <source>
        <dbReference type="EMBL" id="EDO32645.1"/>
    </source>
</evidence>
<dbReference type="PANTHER" id="PTHR34924:SF1">
    <property type="entry name" value="PROTEIN FAM166C"/>
    <property type="match status" value="1"/>
</dbReference>
<dbReference type="AlphaFoldDB" id="A7SUG6"/>
<evidence type="ECO:0000313" key="10">
    <source>
        <dbReference type="Proteomes" id="UP000001593"/>
    </source>
</evidence>
<keyword evidence="2" id="KW-0963">Cytoplasm</keyword>
<evidence type="ECO:0000256" key="2">
    <source>
        <dbReference type="ARBA" id="ARBA00022490"/>
    </source>
</evidence>
<organism evidence="9 10">
    <name type="scientific">Nematostella vectensis</name>
    <name type="common">Starlet sea anemone</name>
    <dbReference type="NCBI Taxonomy" id="45351"/>
    <lineage>
        <taxon>Eukaryota</taxon>
        <taxon>Metazoa</taxon>
        <taxon>Cnidaria</taxon>
        <taxon>Anthozoa</taxon>
        <taxon>Hexacorallia</taxon>
        <taxon>Actiniaria</taxon>
        <taxon>Edwardsiidae</taxon>
        <taxon>Nematostella</taxon>
    </lineage>
</organism>
<proteinExistence type="inferred from homology"/>
<keyword evidence="10" id="KW-1185">Reference proteome</keyword>
<gene>
    <name evidence="9" type="ORF">NEMVEDRAFT_v1g217678</name>
</gene>
<evidence type="ECO:0000256" key="5">
    <source>
        <dbReference type="ARBA" id="ARBA00035661"/>
    </source>
</evidence>
<comment type="similarity">
    <text evidence="5">Belongs to the CIMIP2 family.</text>
</comment>
<dbReference type="PhylomeDB" id="A7SUG6"/>
<keyword evidence="3" id="KW-0206">Cytoskeleton</keyword>
<dbReference type="InParanoid" id="A7SUG6"/>
<dbReference type="HOGENOM" id="CLU_1697617_0_0_1"/>
<dbReference type="InterPro" id="IPR052329">
    <property type="entry name" value="CIMIP2C"/>
</dbReference>
<comment type="subcellular location">
    <subcellularLocation>
        <location evidence="1">Cytoplasm</location>
        <location evidence="1">Cytoskeleton</location>
        <location evidence="1">Cilium axoneme</location>
    </subcellularLocation>
</comment>
<evidence type="ECO:0000256" key="3">
    <source>
        <dbReference type="ARBA" id="ARBA00023212"/>
    </source>
</evidence>
<evidence type="ECO:0000256" key="1">
    <source>
        <dbReference type="ARBA" id="ARBA00004430"/>
    </source>
</evidence>
<sequence length="155" mass="18000">MATDTVLNTTIHTLQDLRHLPGYAGFRPQQQWRYGDTFGNDTAKYFQDKRTAQLKRSTAQAPGTEWDAKIAFPTVYSNDPKLVVGARTRERDRWLSRPQYQLFNRHDRDWEIHDFDKGTERTRASDNMLSLVRQKGPSGHKEHQGPYSRPPSNPT</sequence>